<proteinExistence type="predicted"/>
<gene>
    <name evidence="5" type="ORF">PHLCEN_2v6722</name>
</gene>
<keyword evidence="1" id="KW-0808">Transferase</keyword>
<organism evidence="5 6">
    <name type="scientific">Hermanssonia centrifuga</name>
    <dbReference type="NCBI Taxonomy" id="98765"/>
    <lineage>
        <taxon>Eukaryota</taxon>
        <taxon>Fungi</taxon>
        <taxon>Dikarya</taxon>
        <taxon>Basidiomycota</taxon>
        <taxon>Agaricomycotina</taxon>
        <taxon>Agaricomycetes</taxon>
        <taxon>Polyporales</taxon>
        <taxon>Meruliaceae</taxon>
        <taxon>Hermanssonia</taxon>
    </lineage>
</organism>
<comment type="caution">
    <text evidence="5">The sequence shown here is derived from an EMBL/GenBank/DDBJ whole genome shotgun (WGS) entry which is preliminary data.</text>
</comment>
<dbReference type="PANTHER" id="PTHR24045:SF0">
    <property type="entry name" value="N-ACETYLGLUCOSAMINE-1-PHOSPHOTRANSFERASE SUBUNITS ALPHA_BETA"/>
    <property type="match status" value="1"/>
</dbReference>
<evidence type="ECO:0000256" key="1">
    <source>
        <dbReference type="ARBA" id="ARBA00022679"/>
    </source>
</evidence>
<dbReference type="Pfam" id="PF17102">
    <property type="entry name" value="Stealth_CR3"/>
    <property type="match status" value="1"/>
</dbReference>
<evidence type="ECO:0000259" key="3">
    <source>
        <dbReference type="Pfam" id="PF17101"/>
    </source>
</evidence>
<keyword evidence="2" id="KW-0472">Membrane</keyword>
<keyword evidence="2" id="KW-0812">Transmembrane</keyword>
<evidence type="ECO:0000313" key="5">
    <source>
        <dbReference type="EMBL" id="PSR80465.1"/>
    </source>
</evidence>
<protein>
    <recommendedName>
        <fullName evidence="7">Stealth protein CR3 conserved region 3 domain-containing protein</fullName>
    </recommendedName>
</protein>
<accession>A0A2R6NZ85</accession>
<dbReference type="InterPro" id="IPR031358">
    <property type="entry name" value="Stealth_CR1"/>
</dbReference>
<evidence type="ECO:0008006" key="7">
    <source>
        <dbReference type="Google" id="ProtNLM"/>
    </source>
</evidence>
<feature type="domain" description="Stealth protein CR3 conserved region 3" evidence="4">
    <location>
        <begin position="320"/>
        <end position="371"/>
    </location>
</feature>
<dbReference type="GO" id="GO:0003976">
    <property type="term" value="F:UDP-N-acetylglucosamine-lysosomal-enzyme N-acetylglucosaminephosphotransferase activity"/>
    <property type="evidence" value="ECO:0007669"/>
    <property type="project" value="TreeGrafter"/>
</dbReference>
<reference evidence="5 6" key="1">
    <citation type="submission" date="2018-02" db="EMBL/GenBank/DDBJ databases">
        <title>Genome sequence of the basidiomycete white-rot fungus Phlebia centrifuga.</title>
        <authorList>
            <person name="Granchi Z."/>
            <person name="Peng M."/>
            <person name="de Vries R.P."/>
            <person name="Hilden K."/>
            <person name="Makela M.R."/>
            <person name="Grigoriev I."/>
            <person name="Riley R."/>
        </authorList>
    </citation>
    <scope>NUCLEOTIDE SEQUENCE [LARGE SCALE GENOMIC DNA]</scope>
    <source>
        <strain evidence="5 6">FBCC195</strain>
    </source>
</reference>
<dbReference type="InterPro" id="IPR047141">
    <property type="entry name" value="Stealth"/>
</dbReference>
<sequence length="657" mass="74983">MKNSEYIPLAQTPSGSWPQVELEPPPRLSRFRRRAIFGTALVIFLVGFYFVAAELVDDDSEDLDYADDDLNLISEFQAAYLPFEFAHHNASSVNARLTPAQELPDYCRDAYMSAGALCFDPDIEPMDIVWTWVNGSDVLLQEAKLLAESQFAEDDPYRPKTSARQERQYRDNDELRHSMRSALANFRPFTEKFHIVSSDFAMPPTLLNSSFPESWRLGQVPQWLDVSSKDWVDENVELNFIHHADIFQSYNNTTFNSYGIESQFGHLQVYGLVLRYDLGIMVGPNKPPPDEPHGEWRSMGESNVLLSARFGARHRPYVLHEAKGVSLSLLQEITAMWPQSLAKAASHPFRETVSGEGDVSMLFIMVHFVVERWREALLWSWTVGKHGGLGDLWGDVTAQDAWRELGGEWGQAELEVEAGYRDTLENQRVAAYFKLSGHRKPDKTQYRFSSGDGYPYAYAEEHHHDEWPSFTSDTPADRLPICTISYDECFTHEGSAFSAATGMFKHIAFRNPKCGDCVIQALVKASGRLGLEAFLPPADRNLPIIGGEFAADPYEVPHLPLEERWEDAEFNVFSVMGASRETNVRAWTLRLLQRYRFVVETVDNARGALGWIDSYTDASMLCINDDVKEDEEEVTDIFRSWQERRWGKPAYWERRSS</sequence>
<evidence type="ECO:0000259" key="4">
    <source>
        <dbReference type="Pfam" id="PF17102"/>
    </source>
</evidence>
<dbReference type="EMBL" id="MLYV02000653">
    <property type="protein sequence ID" value="PSR80465.1"/>
    <property type="molecule type" value="Genomic_DNA"/>
</dbReference>
<dbReference type="AlphaFoldDB" id="A0A2R6NZ85"/>
<keyword evidence="2" id="KW-1133">Transmembrane helix</keyword>
<feature type="transmembrane region" description="Helical" evidence="2">
    <location>
        <begin position="35"/>
        <end position="52"/>
    </location>
</feature>
<dbReference type="STRING" id="98765.A0A2R6NZ85"/>
<dbReference type="OrthoDB" id="263283at2759"/>
<keyword evidence="6" id="KW-1185">Reference proteome</keyword>
<dbReference type="Proteomes" id="UP000186601">
    <property type="component" value="Unassembled WGS sequence"/>
</dbReference>
<dbReference type="PANTHER" id="PTHR24045">
    <property type="match status" value="1"/>
</dbReference>
<dbReference type="GO" id="GO:0046835">
    <property type="term" value="P:carbohydrate phosphorylation"/>
    <property type="evidence" value="ECO:0007669"/>
    <property type="project" value="TreeGrafter"/>
</dbReference>
<name>A0A2R6NZ85_9APHY</name>
<dbReference type="Pfam" id="PF17101">
    <property type="entry name" value="Stealth_CR1"/>
    <property type="match status" value="1"/>
</dbReference>
<dbReference type="InterPro" id="IPR031357">
    <property type="entry name" value="Stealth_CR3"/>
</dbReference>
<feature type="domain" description="Stealth protein CR1 conserved region 1" evidence="3">
    <location>
        <begin position="124"/>
        <end position="145"/>
    </location>
</feature>
<evidence type="ECO:0000313" key="6">
    <source>
        <dbReference type="Proteomes" id="UP000186601"/>
    </source>
</evidence>
<dbReference type="GO" id="GO:0005794">
    <property type="term" value="C:Golgi apparatus"/>
    <property type="evidence" value="ECO:0007669"/>
    <property type="project" value="TreeGrafter"/>
</dbReference>
<evidence type="ECO:0000256" key="2">
    <source>
        <dbReference type="SAM" id="Phobius"/>
    </source>
</evidence>